<accession>A0A426YPJ0</accession>
<dbReference type="Proteomes" id="UP000287651">
    <property type="component" value="Unassembled WGS sequence"/>
</dbReference>
<name>A0A426YPJ0_ENSVE</name>
<keyword evidence="3" id="KW-0964">Secreted</keyword>
<evidence type="ECO:0000313" key="9">
    <source>
        <dbReference type="Proteomes" id="UP000287651"/>
    </source>
</evidence>
<keyword evidence="6" id="KW-0732">Signal</keyword>
<evidence type="ECO:0000313" key="8">
    <source>
        <dbReference type="EMBL" id="RRT53639.1"/>
    </source>
</evidence>
<dbReference type="PANTHER" id="PTHR34453:SF3">
    <property type="entry name" value="DEFENSIN-LIKE (DEFL) FAMILY PROTEIN-RELATED"/>
    <property type="match status" value="1"/>
</dbReference>
<reference evidence="8 9" key="1">
    <citation type="journal article" date="2014" name="Agronomy (Basel)">
        <title>A Draft Genome Sequence for Ensete ventricosum, the Drought-Tolerant Tree Against Hunger.</title>
        <authorList>
            <person name="Harrison J."/>
            <person name="Moore K.A."/>
            <person name="Paszkiewicz K."/>
            <person name="Jones T."/>
            <person name="Grant M."/>
            <person name="Ambacheew D."/>
            <person name="Muzemil S."/>
            <person name="Studholme D.J."/>
        </authorList>
    </citation>
    <scope>NUCLEOTIDE SEQUENCE [LARGE SCALE GENOMIC DNA]</scope>
</reference>
<keyword evidence="7" id="KW-0611">Plant defense</keyword>
<dbReference type="PANTHER" id="PTHR34453">
    <property type="entry name" value="DEFENSIN-LIKE (DEFL) FAMILY PROTEIN-RELATED"/>
    <property type="match status" value="1"/>
</dbReference>
<dbReference type="EMBL" id="AMZH03011041">
    <property type="protein sequence ID" value="RRT53639.1"/>
    <property type="molecule type" value="Genomic_DNA"/>
</dbReference>
<dbReference type="GO" id="GO:0050832">
    <property type="term" value="P:defense response to fungus"/>
    <property type="evidence" value="ECO:0007669"/>
    <property type="project" value="UniProtKB-KW"/>
</dbReference>
<comment type="caution">
    <text evidence="8">The sequence shown here is derived from an EMBL/GenBank/DDBJ whole genome shotgun (WGS) entry which is preliminary data.</text>
</comment>
<dbReference type="GO" id="GO:0005576">
    <property type="term" value="C:extracellular region"/>
    <property type="evidence" value="ECO:0007669"/>
    <property type="project" value="UniProtKB-SubCell"/>
</dbReference>
<evidence type="ECO:0000256" key="2">
    <source>
        <dbReference type="ARBA" id="ARBA00006722"/>
    </source>
</evidence>
<dbReference type="AlphaFoldDB" id="A0A426YPJ0"/>
<evidence type="ECO:0008006" key="10">
    <source>
        <dbReference type="Google" id="ProtNLM"/>
    </source>
</evidence>
<gene>
    <name evidence="8" type="ORF">B296_00049732</name>
</gene>
<evidence type="ECO:0000256" key="6">
    <source>
        <dbReference type="ARBA" id="ARBA00022729"/>
    </source>
</evidence>
<keyword evidence="4" id="KW-0929">Antimicrobial</keyword>
<keyword evidence="5" id="KW-0295">Fungicide</keyword>
<proteinExistence type="inferred from homology"/>
<comment type="subcellular location">
    <subcellularLocation>
        <location evidence="1">Secreted</location>
    </subcellularLocation>
</comment>
<evidence type="ECO:0000256" key="3">
    <source>
        <dbReference type="ARBA" id="ARBA00022525"/>
    </source>
</evidence>
<dbReference type="GO" id="GO:0031640">
    <property type="term" value="P:killing of cells of another organism"/>
    <property type="evidence" value="ECO:0007669"/>
    <property type="project" value="UniProtKB-KW"/>
</dbReference>
<sequence>MQDYSTADDICCKDHHHWNDVDHCLGDADNDACNTWCMSDCRGGECKVRSRLHYCHCYC</sequence>
<dbReference type="InterPro" id="IPR022618">
    <property type="entry name" value="Defensin-like_20-28"/>
</dbReference>
<evidence type="ECO:0000256" key="7">
    <source>
        <dbReference type="ARBA" id="ARBA00022821"/>
    </source>
</evidence>
<dbReference type="Pfam" id="PF10868">
    <property type="entry name" value="Defensin_like"/>
    <property type="match status" value="1"/>
</dbReference>
<organism evidence="8 9">
    <name type="scientific">Ensete ventricosum</name>
    <name type="common">Abyssinian banana</name>
    <name type="synonym">Musa ensete</name>
    <dbReference type="NCBI Taxonomy" id="4639"/>
    <lineage>
        <taxon>Eukaryota</taxon>
        <taxon>Viridiplantae</taxon>
        <taxon>Streptophyta</taxon>
        <taxon>Embryophyta</taxon>
        <taxon>Tracheophyta</taxon>
        <taxon>Spermatophyta</taxon>
        <taxon>Magnoliopsida</taxon>
        <taxon>Liliopsida</taxon>
        <taxon>Zingiberales</taxon>
        <taxon>Musaceae</taxon>
        <taxon>Ensete</taxon>
    </lineage>
</organism>
<evidence type="ECO:0000256" key="5">
    <source>
        <dbReference type="ARBA" id="ARBA00022577"/>
    </source>
</evidence>
<evidence type="ECO:0000256" key="1">
    <source>
        <dbReference type="ARBA" id="ARBA00004613"/>
    </source>
</evidence>
<protein>
    <recommendedName>
        <fullName evidence="10">Knottin scorpion toxin-like domain-containing protein</fullName>
    </recommendedName>
</protein>
<evidence type="ECO:0000256" key="4">
    <source>
        <dbReference type="ARBA" id="ARBA00022529"/>
    </source>
</evidence>
<comment type="similarity">
    <text evidence="2">Belongs to the DEFL family.</text>
</comment>